<proteinExistence type="predicted"/>
<dbReference type="STRING" id="1798377.A2872_04520"/>
<dbReference type="EMBL" id="MFJG01000031">
    <property type="protein sequence ID" value="OGG05652.1"/>
    <property type="molecule type" value="Genomic_DNA"/>
</dbReference>
<name>A0A1F5Z0J7_9BACT</name>
<reference evidence="1 2" key="1">
    <citation type="journal article" date="2016" name="Nat. Commun.">
        <title>Thousands of microbial genomes shed light on interconnected biogeochemical processes in an aquifer system.</title>
        <authorList>
            <person name="Anantharaman K."/>
            <person name="Brown C.T."/>
            <person name="Hug L.A."/>
            <person name="Sharon I."/>
            <person name="Castelle C.J."/>
            <person name="Probst A.J."/>
            <person name="Thomas B.C."/>
            <person name="Singh A."/>
            <person name="Wilkins M.J."/>
            <person name="Karaoz U."/>
            <person name="Brodie E.L."/>
            <person name="Williams K.H."/>
            <person name="Hubbard S.S."/>
            <person name="Banfield J.F."/>
        </authorList>
    </citation>
    <scope>NUCLEOTIDE SEQUENCE [LARGE SCALE GENOMIC DNA]</scope>
</reference>
<evidence type="ECO:0000313" key="2">
    <source>
        <dbReference type="Proteomes" id="UP000178681"/>
    </source>
</evidence>
<protein>
    <submittedName>
        <fullName evidence="1">Uncharacterized protein</fullName>
    </submittedName>
</protein>
<organism evidence="1 2">
    <name type="scientific">Candidatus Gottesmanbacteria bacterium RIFCSPHIGHO2_01_FULL_42_12</name>
    <dbReference type="NCBI Taxonomy" id="1798377"/>
    <lineage>
        <taxon>Bacteria</taxon>
        <taxon>Candidatus Gottesmaniibacteriota</taxon>
    </lineage>
</organism>
<dbReference type="AlphaFoldDB" id="A0A1F5Z0J7"/>
<evidence type="ECO:0000313" key="1">
    <source>
        <dbReference type="EMBL" id="OGG05652.1"/>
    </source>
</evidence>
<dbReference type="Proteomes" id="UP000178681">
    <property type="component" value="Unassembled WGS sequence"/>
</dbReference>
<accession>A0A1F5Z0J7</accession>
<gene>
    <name evidence="1" type="ORF">A2872_04520</name>
</gene>
<sequence length="74" mass="8195">MAKSVGKITLGIQGDKNPEKSLKKFSGHVFLDDIIKAQIEGCGGLVADSIDYRDFLKLKNNGEDFYLEVSRFGE</sequence>
<comment type="caution">
    <text evidence="1">The sequence shown here is derived from an EMBL/GenBank/DDBJ whole genome shotgun (WGS) entry which is preliminary data.</text>
</comment>